<evidence type="ECO:0000313" key="1">
    <source>
        <dbReference type="EMBL" id="NUZ07675.1"/>
    </source>
</evidence>
<keyword evidence="2" id="KW-1185">Reference proteome</keyword>
<dbReference type="AlphaFoldDB" id="A0A7Y6NQV7"/>
<protein>
    <submittedName>
        <fullName evidence="1">Uncharacterized protein</fullName>
    </submittedName>
</protein>
<name>A0A7Y6NQV7_9BURK</name>
<evidence type="ECO:0000313" key="2">
    <source>
        <dbReference type="Proteomes" id="UP000529637"/>
    </source>
</evidence>
<sequence length="95" mass="11366">MAELRASYSQQCADDEARARHRYTELQGAKRVELMQQERAQKSEQDRQRLAQEQCDEMYRIVALKRKKVPEMNSGERADFERFQENWRSRCPGAR</sequence>
<accession>A0A7Y6NQV7</accession>
<dbReference type="RefSeq" id="WP_176070527.1">
    <property type="nucleotide sequence ID" value="NZ_JABWMJ010000009.1"/>
</dbReference>
<comment type="caution">
    <text evidence="1">The sequence shown here is derived from an EMBL/GenBank/DDBJ whole genome shotgun (WGS) entry which is preliminary data.</text>
</comment>
<gene>
    <name evidence="1" type="ORF">HQN59_18075</name>
</gene>
<dbReference type="EMBL" id="JABWMJ010000009">
    <property type="protein sequence ID" value="NUZ07675.1"/>
    <property type="molecule type" value="Genomic_DNA"/>
</dbReference>
<dbReference type="Proteomes" id="UP000529637">
    <property type="component" value="Unassembled WGS sequence"/>
</dbReference>
<reference evidence="1 2" key="1">
    <citation type="submission" date="2020-06" db="EMBL/GenBank/DDBJ databases">
        <title>Schlegella sp. ID0723 isolated from air conditioner.</title>
        <authorList>
            <person name="Kim D.Y."/>
            <person name="Kim D.-U."/>
        </authorList>
    </citation>
    <scope>NUCLEOTIDE SEQUENCE [LARGE SCALE GENOMIC DNA]</scope>
    <source>
        <strain evidence="1 2">ID0723</strain>
    </source>
</reference>
<proteinExistence type="predicted"/>
<organism evidence="1 2">
    <name type="scientific">Piscinibacter koreensis</name>
    <dbReference type="NCBI Taxonomy" id="2742824"/>
    <lineage>
        <taxon>Bacteria</taxon>
        <taxon>Pseudomonadati</taxon>
        <taxon>Pseudomonadota</taxon>
        <taxon>Betaproteobacteria</taxon>
        <taxon>Burkholderiales</taxon>
        <taxon>Sphaerotilaceae</taxon>
        <taxon>Piscinibacter</taxon>
    </lineage>
</organism>